<accession>A0A8R1ULD8</accession>
<feature type="compositionally biased region" description="Low complexity" evidence="1">
    <location>
        <begin position="80"/>
        <end position="92"/>
    </location>
</feature>
<reference evidence="3" key="1">
    <citation type="journal article" date="2008" name="Nat. Genet.">
        <title>The Pristionchus pacificus genome provides a unique perspective on nematode lifestyle and parasitism.</title>
        <authorList>
            <person name="Dieterich C."/>
            <person name="Clifton S.W."/>
            <person name="Schuster L.N."/>
            <person name="Chinwalla A."/>
            <person name="Delehaunty K."/>
            <person name="Dinkelacker I."/>
            <person name="Fulton L."/>
            <person name="Fulton R."/>
            <person name="Godfrey J."/>
            <person name="Minx P."/>
            <person name="Mitreva M."/>
            <person name="Roeseler W."/>
            <person name="Tian H."/>
            <person name="Witte H."/>
            <person name="Yang S.P."/>
            <person name="Wilson R.K."/>
            <person name="Sommer R.J."/>
        </authorList>
    </citation>
    <scope>NUCLEOTIDE SEQUENCE [LARGE SCALE GENOMIC DNA]</scope>
    <source>
        <strain evidence="3">PS312</strain>
    </source>
</reference>
<feature type="region of interest" description="Disordered" evidence="1">
    <location>
        <begin position="1"/>
        <end position="118"/>
    </location>
</feature>
<dbReference type="Proteomes" id="UP000005239">
    <property type="component" value="Unassembled WGS sequence"/>
</dbReference>
<reference evidence="2" key="2">
    <citation type="submission" date="2022-06" db="UniProtKB">
        <authorList>
            <consortium name="EnsemblMetazoa"/>
        </authorList>
    </citation>
    <scope>IDENTIFICATION</scope>
    <source>
        <strain evidence="2">PS312</strain>
    </source>
</reference>
<keyword evidence="3" id="KW-1185">Reference proteome</keyword>
<feature type="compositionally biased region" description="Basic and acidic residues" evidence="1">
    <location>
        <begin position="46"/>
        <end position="60"/>
    </location>
</feature>
<feature type="region of interest" description="Disordered" evidence="1">
    <location>
        <begin position="171"/>
        <end position="190"/>
    </location>
</feature>
<proteinExistence type="predicted"/>
<feature type="compositionally biased region" description="Basic and acidic residues" evidence="1">
    <location>
        <begin position="105"/>
        <end position="118"/>
    </location>
</feature>
<gene>
    <name evidence="2" type="primary">WBGene00273299</name>
</gene>
<accession>A0A2A6C6U3</accession>
<organism evidence="2 3">
    <name type="scientific">Pristionchus pacificus</name>
    <name type="common">Parasitic nematode worm</name>
    <dbReference type="NCBI Taxonomy" id="54126"/>
    <lineage>
        <taxon>Eukaryota</taxon>
        <taxon>Metazoa</taxon>
        <taxon>Ecdysozoa</taxon>
        <taxon>Nematoda</taxon>
        <taxon>Chromadorea</taxon>
        <taxon>Rhabditida</taxon>
        <taxon>Rhabditina</taxon>
        <taxon>Diplogasteromorpha</taxon>
        <taxon>Diplogasteroidea</taxon>
        <taxon>Neodiplogasteridae</taxon>
        <taxon>Pristionchus</taxon>
    </lineage>
</organism>
<evidence type="ECO:0000256" key="1">
    <source>
        <dbReference type="SAM" id="MobiDB-lite"/>
    </source>
</evidence>
<feature type="compositionally biased region" description="Low complexity" evidence="1">
    <location>
        <begin position="22"/>
        <end position="40"/>
    </location>
</feature>
<sequence>MSDGKSAAGRQSAQEDDVVSPAIGDQAVDGAAAAAAGETAQSRVGQPEERERLEEAEKKAAGCADPQEIAQAGESGRPITAASRATDDLAATTDDDSSGWSSRSMEGDDVMRPEEARAGDSVVRRLSFNTTGWSSLERTPTLSSEERPLSAVVPRSLHEFSVPIVASTVDRPLSSTPREGGGGGGAGAITPRRAQLSRIDALAMPIVRVATISPKVHWPSTLRVYGDSTVSCENLQLETPGDTYDRYGDNEITEITPSTLIYGDRTAPAGRLPTVQQQPAAAAADAPPPPPRRVDQAALVARLIMPFVRRADNARWRHLGEAGRR</sequence>
<dbReference type="AlphaFoldDB" id="A0A2A6C6U3"/>
<name>A0A2A6C6U3_PRIPA</name>
<dbReference type="EnsemblMetazoa" id="PPA34930.1">
    <property type="protein sequence ID" value="PPA34930.1"/>
    <property type="gene ID" value="WBGene00273299"/>
</dbReference>
<protein>
    <submittedName>
        <fullName evidence="2">Uncharacterized protein</fullName>
    </submittedName>
</protein>
<evidence type="ECO:0000313" key="3">
    <source>
        <dbReference type="Proteomes" id="UP000005239"/>
    </source>
</evidence>
<evidence type="ECO:0000313" key="2">
    <source>
        <dbReference type="EnsemblMetazoa" id="PPA34930.1"/>
    </source>
</evidence>